<evidence type="ECO:0000313" key="2">
    <source>
        <dbReference type="EMBL" id="EYT50098.1"/>
    </source>
</evidence>
<evidence type="ECO:0000313" key="3">
    <source>
        <dbReference type="Proteomes" id="UP000019754"/>
    </source>
</evidence>
<dbReference type="OrthoDB" id="4790251at2"/>
<sequence length="550" mass="57230">MGMDGVTGEMPAIPEDTLDLGDRLDPVRTLLRRASMGDSSAAGALLDVMGPRIHGLAVHVTGSSAKAGKLTVAVLRSCLRDAAQLAASGLPGEAAVLDRARRAAVATEPSGDVRSLVAPDAVSDRTRDRREVAVMRALLDLPPIERALVESAAQGRFPYTGAHRAQAAAVLARLLDELVPFGDSGTPEGTAQEVRALAALDALALADDAERDRLRVLTANSEGAGVHRHAIEAAGRLALLTAVPPSRDLRVAVLEGFGSAPVQVRPTQRPPQPRQAGPGPGGPAPVDTATQAPHAAAPETAYHGTYATPVLGTDSQRRLVGAPAVAGMVQADASGPGGQPLSVPAPPPSAAGHPGATDPVPAFAFSRHDEAGRSRRRRKQLRAQQRAAATGTRSPWVARALGALAVLSLLGALVAGGLWLDARGDLADSRSFAATWSEMSVQEDARLVPGLSDNGTWRAVLTADRTALWAEGVAAYEDDGQDEVLQLWGERDGAPVDLGVLELSRQGTVEVVVDEGVDRVWVTREHAPQNRSGTPSERIVANLDPDLFGT</sequence>
<accession>A0A022L273</accession>
<dbReference type="EMBL" id="AORC01000005">
    <property type="protein sequence ID" value="EYT50098.1"/>
    <property type="molecule type" value="Genomic_DNA"/>
</dbReference>
<feature type="region of interest" description="Disordered" evidence="1">
    <location>
        <begin position="262"/>
        <end position="291"/>
    </location>
</feature>
<comment type="caution">
    <text evidence="2">The sequence shown here is derived from an EMBL/GenBank/DDBJ whole genome shotgun (WGS) entry which is preliminary data.</text>
</comment>
<feature type="region of interest" description="Disordered" evidence="1">
    <location>
        <begin position="527"/>
        <end position="550"/>
    </location>
</feature>
<organism evidence="2 3">
    <name type="scientific">Brachybacterium muris UCD-AY4</name>
    <dbReference type="NCBI Taxonomy" id="1249481"/>
    <lineage>
        <taxon>Bacteria</taxon>
        <taxon>Bacillati</taxon>
        <taxon>Actinomycetota</taxon>
        <taxon>Actinomycetes</taxon>
        <taxon>Micrococcales</taxon>
        <taxon>Dermabacteraceae</taxon>
        <taxon>Brachybacterium</taxon>
    </lineage>
</organism>
<dbReference type="AlphaFoldDB" id="A0A022L273"/>
<proteinExistence type="predicted"/>
<feature type="region of interest" description="Disordered" evidence="1">
    <location>
        <begin position="330"/>
        <end position="389"/>
    </location>
</feature>
<dbReference type="HOGENOM" id="CLU_490654_0_0_11"/>
<gene>
    <name evidence="2" type="ORF">D641_0104770</name>
</gene>
<evidence type="ECO:0000256" key="1">
    <source>
        <dbReference type="SAM" id="MobiDB-lite"/>
    </source>
</evidence>
<protein>
    <submittedName>
        <fullName evidence="2">Uncharacterized protein</fullName>
    </submittedName>
</protein>
<name>A0A022L273_9MICO</name>
<keyword evidence="3" id="KW-1185">Reference proteome</keyword>
<dbReference type="Proteomes" id="UP000019754">
    <property type="component" value="Unassembled WGS sequence"/>
</dbReference>
<reference evidence="2 3" key="1">
    <citation type="journal article" date="2013" name="Genome Announc.">
        <title>Draft genome sequence of an Actinobacterium, Brachybacterium muris strain UCD-AY4.</title>
        <authorList>
            <person name="Lo J.R."/>
            <person name="Lang J.M."/>
            <person name="Darling A.E."/>
            <person name="Eisen J.A."/>
            <person name="Coil D.A."/>
        </authorList>
    </citation>
    <scope>NUCLEOTIDE SEQUENCE [LARGE SCALE GENOMIC DNA]</scope>
    <source>
        <strain evidence="2 3">UCD-AY4</strain>
    </source>
</reference>